<reference evidence="12" key="5">
    <citation type="submission" date="2025-09" db="UniProtKB">
        <authorList>
            <consortium name="Ensembl"/>
        </authorList>
    </citation>
    <scope>IDENTIFICATION</scope>
</reference>
<dbReference type="InterPro" id="IPR003593">
    <property type="entry name" value="AAA+_ATPase"/>
</dbReference>
<evidence type="ECO:0000256" key="4">
    <source>
        <dbReference type="ARBA" id="ARBA00022692"/>
    </source>
</evidence>
<dbReference type="Ensembl" id="ENSEEET00000034732.2">
    <property type="protein sequence ID" value="ENSEEEP00000034329.2"/>
    <property type="gene ID" value="ENSEEEG00000016341.2"/>
</dbReference>
<keyword evidence="4 10" id="KW-0812">Transmembrane</keyword>
<dbReference type="PROSITE" id="PS50893">
    <property type="entry name" value="ABC_TRANSPORTER_2"/>
    <property type="match status" value="1"/>
</dbReference>
<dbReference type="PROSITE" id="PS00211">
    <property type="entry name" value="ABC_TRANSPORTER_1"/>
    <property type="match status" value="1"/>
</dbReference>
<keyword evidence="13" id="KW-1185">Reference proteome</keyword>
<comment type="subcellular location">
    <subcellularLocation>
        <location evidence="1">Cell membrane</location>
        <topology evidence="1">Multi-pass membrane protein</topology>
    </subcellularLocation>
</comment>
<evidence type="ECO:0000256" key="5">
    <source>
        <dbReference type="ARBA" id="ARBA00022741"/>
    </source>
</evidence>
<evidence type="ECO:0000256" key="1">
    <source>
        <dbReference type="ARBA" id="ARBA00004651"/>
    </source>
</evidence>
<accession>A0A4W4GDE4</accession>
<evidence type="ECO:0000256" key="7">
    <source>
        <dbReference type="ARBA" id="ARBA00022989"/>
    </source>
</evidence>
<dbReference type="InterPro" id="IPR036640">
    <property type="entry name" value="ABC1_TM_sf"/>
</dbReference>
<dbReference type="Gene3D" id="1.20.1560.10">
    <property type="entry name" value="ABC transporter type 1, transmembrane domain"/>
    <property type="match status" value="1"/>
</dbReference>
<keyword evidence="6" id="KW-0067">ATP-binding</keyword>
<sequence>MEYFGTFVVLIAAVASITRALYSELSAGLVGLVLTYALMVSNYLNLMVRNLADMEVQLICVTRISSLLHTQPESYSGELTPARLPPGCVRYDISLKPELKHINAHIKPGQKVGLCGRTGIGKSSFSLALFRTVDTFEGTKLLFCFGTLRSKFSIILQDPILFSGTFRFNLDPERKATDHMLWEALDIAQLTAMVKALPEGLDAMVTEGGKNFSHGQRQLFCLARAFVRKSSILIMDEATASVDMATCNMLLSLEPFDSSLWVSLLQHHVHTTLHSDIIIVMKHGAIVERARPDVLLKQEDSVLSSFVRVDK</sequence>
<evidence type="ECO:0000256" key="3">
    <source>
        <dbReference type="ARBA" id="ARBA00022475"/>
    </source>
</evidence>
<dbReference type="InterPro" id="IPR003439">
    <property type="entry name" value="ABC_transporter-like_ATP-bd"/>
</dbReference>
<dbReference type="FunFam" id="3.40.50.300:FF:002145">
    <property type="entry name" value="ABC transporter (MsbA subfamily)"/>
    <property type="match status" value="1"/>
</dbReference>
<dbReference type="PANTHER" id="PTHR24223:SF187">
    <property type="entry name" value="ATP-BINDING CASSETTE SUB-FAMILY C MEMBER 8"/>
    <property type="match status" value="1"/>
</dbReference>
<evidence type="ECO:0000313" key="13">
    <source>
        <dbReference type="Proteomes" id="UP000314983"/>
    </source>
</evidence>
<evidence type="ECO:0000259" key="11">
    <source>
        <dbReference type="PROSITE" id="PS50893"/>
    </source>
</evidence>
<name>A0A4W4GDE4_ELEEL</name>
<dbReference type="AlphaFoldDB" id="A0A4W4GDE4"/>
<evidence type="ECO:0000256" key="6">
    <source>
        <dbReference type="ARBA" id="ARBA00022840"/>
    </source>
</evidence>
<dbReference type="SUPFAM" id="SSF52540">
    <property type="entry name" value="P-loop containing nucleoside triphosphate hydrolases"/>
    <property type="match status" value="1"/>
</dbReference>
<protein>
    <recommendedName>
        <fullName evidence="11">ABC transporter domain-containing protein</fullName>
    </recommendedName>
</protein>
<reference evidence="13" key="2">
    <citation type="journal article" date="2017" name="Sci. Adv.">
        <title>A tail of two voltages: Proteomic comparison of the three electric organs of the electric eel.</title>
        <authorList>
            <person name="Traeger L.L."/>
            <person name="Sabat G."/>
            <person name="Barrett-Wilt G.A."/>
            <person name="Wells G.B."/>
            <person name="Sussman M.R."/>
        </authorList>
    </citation>
    <scope>NUCLEOTIDE SEQUENCE [LARGE SCALE GENOMIC DNA]</scope>
</reference>
<dbReference type="Proteomes" id="UP000314983">
    <property type="component" value="Chromosome 4"/>
</dbReference>
<dbReference type="SMART" id="SM00382">
    <property type="entry name" value="AAA"/>
    <property type="match status" value="1"/>
</dbReference>
<proteinExistence type="predicted"/>
<organism evidence="12 13">
    <name type="scientific">Electrophorus electricus</name>
    <name type="common">Electric eel</name>
    <name type="synonym">Gymnotus electricus</name>
    <dbReference type="NCBI Taxonomy" id="8005"/>
    <lineage>
        <taxon>Eukaryota</taxon>
        <taxon>Metazoa</taxon>
        <taxon>Chordata</taxon>
        <taxon>Craniata</taxon>
        <taxon>Vertebrata</taxon>
        <taxon>Euteleostomi</taxon>
        <taxon>Actinopterygii</taxon>
        <taxon>Neopterygii</taxon>
        <taxon>Teleostei</taxon>
        <taxon>Ostariophysi</taxon>
        <taxon>Gymnotiformes</taxon>
        <taxon>Gymnotoidei</taxon>
        <taxon>Gymnotidae</taxon>
        <taxon>Electrophorus</taxon>
    </lineage>
</organism>
<keyword evidence="3" id="KW-1003">Cell membrane</keyword>
<keyword evidence="5" id="KW-0547">Nucleotide-binding</keyword>
<keyword evidence="7 10" id="KW-1133">Transmembrane helix</keyword>
<keyword evidence="8 10" id="KW-0472">Membrane</keyword>
<dbReference type="GeneTree" id="ENSGT00940000156626"/>
<evidence type="ECO:0000256" key="9">
    <source>
        <dbReference type="ARBA" id="ARBA00023180"/>
    </source>
</evidence>
<dbReference type="GO" id="GO:0005886">
    <property type="term" value="C:plasma membrane"/>
    <property type="evidence" value="ECO:0007669"/>
    <property type="project" value="UniProtKB-SubCell"/>
</dbReference>
<feature type="transmembrane region" description="Helical" evidence="10">
    <location>
        <begin position="25"/>
        <end position="44"/>
    </location>
</feature>
<dbReference type="InterPro" id="IPR017871">
    <property type="entry name" value="ABC_transporter-like_CS"/>
</dbReference>
<reference evidence="13" key="1">
    <citation type="journal article" date="2014" name="Science">
        <title>Nonhuman genetics. Genomic basis for the convergent evolution of electric organs.</title>
        <authorList>
            <person name="Gallant J.R."/>
            <person name="Traeger L.L."/>
            <person name="Volkening J.D."/>
            <person name="Moffett H."/>
            <person name="Chen P.H."/>
            <person name="Novina C.D."/>
            <person name="Phillips G.N.Jr."/>
            <person name="Anand R."/>
            <person name="Wells G.B."/>
            <person name="Pinch M."/>
            <person name="Guth R."/>
            <person name="Unguez G.A."/>
            <person name="Albert J.S."/>
            <person name="Zakon H.H."/>
            <person name="Samanta M.P."/>
            <person name="Sussman M.R."/>
        </authorList>
    </citation>
    <scope>NUCLEOTIDE SEQUENCE [LARGE SCALE GENOMIC DNA]</scope>
</reference>
<dbReference type="GO" id="GO:0016887">
    <property type="term" value="F:ATP hydrolysis activity"/>
    <property type="evidence" value="ECO:0007669"/>
    <property type="project" value="InterPro"/>
</dbReference>
<dbReference type="STRING" id="8005.ENSEEEP00000034329"/>
<evidence type="ECO:0000313" key="12">
    <source>
        <dbReference type="Ensembl" id="ENSEEEP00000034329.2"/>
    </source>
</evidence>
<feature type="domain" description="ABC transporter" evidence="11">
    <location>
        <begin position="84"/>
        <end position="308"/>
    </location>
</feature>
<evidence type="ECO:0000256" key="10">
    <source>
        <dbReference type="SAM" id="Phobius"/>
    </source>
</evidence>
<evidence type="ECO:0000256" key="8">
    <source>
        <dbReference type="ARBA" id="ARBA00023136"/>
    </source>
</evidence>
<dbReference type="Gene3D" id="3.40.50.300">
    <property type="entry name" value="P-loop containing nucleotide triphosphate hydrolases"/>
    <property type="match status" value="1"/>
</dbReference>
<evidence type="ECO:0000256" key="2">
    <source>
        <dbReference type="ARBA" id="ARBA00022448"/>
    </source>
</evidence>
<dbReference type="GO" id="GO:0005524">
    <property type="term" value="F:ATP binding"/>
    <property type="evidence" value="ECO:0007669"/>
    <property type="project" value="UniProtKB-KW"/>
</dbReference>
<keyword evidence="9" id="KW-0325">Glycoprotein</keyword>
<dbReference type="GO" id="GO:0042626">
    <property type="term" value="F:ATPase-coupled transmembrane transporter activity"/>
    <property type="evidence" value="ECO:0007669"/>
    <property type="project" value="TreeGrafter"/>
</dbReference>
<reference evidence="12" key="3">
    <citation type="submission" date="2020-05" db="EMBL/GenBank/DDBJ databases">
        <title>Electrophorus electricus (electric eel) genome, fEleEle1, primary haplotype.</title>
        <authorList>
            <person name="Myers G."/>
            <person name="Meyer A."/>
            <person name="Fedrigo O."/>
            <person name="Formenti G."/>
            <person name="Rhie A."/>
            <person name="Tracey A."/>
            <person name="Sims Y."/>
            <person name="Jarvis E.D."/>
        </authorList>
    </citation>
    <scope>NUCLEOTIDE SEQUENCE [LARGE SCALE GENOMIC DNA]</scope>
</reference>
<reference evidence="12" key="4">
    <citation type="submission" date="2025-08" db="UniProtKB">
        <authorList>
            <consortium name="Ensembl"/>
        </authorList>
    </citation>
    <scope>IDENTIFICATION</scope>
</reference>
<dbReference type="InterPro" id="IPR050173">
    <property type="entry name" value="ABC_transporter_C-like"/>
</dbReference>
<dbReference type="PANTHER" id="PTHR24223">
    <property type="entry name" value="ATP-BINDING CASSETTE SUB-FAMILY C"/>
    <property type="match status" value="1"/>
</dbReference>
<dbReference type="OMA" id="HINAHIK"/>
<dbReference type="Pfam" id="PF00005">
    <property type="entry name" value="ABC_tran"/>
    <property type="match status" value="1"/>
</dbReference>
<keyword evidence="2" id="KW-0813">Transport</keyword>
<dbReference type="InterPro" id="IPR027417">
    <property type="entry name" value="P-loop_NTPase"/>
</dbReference>
<dbReference type="SUPFAM" id="SSF90123">
    <property type="entry name" value="ABC transporter transmembrane region"/>
    <property type="match status" value="1"/>
</dbReference>